<accession>A0AAW1RZH9</accession>
<name>A0AAW1RZH9_9CHLO</name>
<evidence type="ECO:0000313" key="2">
    <source>
        <dbReference type="Proteomes" id="UP001438707"/>
    </source>
</evidence>
<comment type="caution">
    <text evidence="1">The sequence shown here is derived from an EMBL/GenBank/DDBJ whole genome shotgun (WGS) entry which is preliminary data.</text>
</comment>
<proteinExistence type="predicted"/>
<keyword evidence="2" id="KW-1185">Reference proteome</keyword>
<organism evidence="1 2">
    <name type="scientific">Apatococcus lobatus</name>
    <dbReference type="NCBI Taxonomy" id="904363"/>
    <lineage>
        <taxon>Eukaryota</taxon>
        <taxon>Viridiplantae</taxon>
        <taxon>Chlorophyta</taxon>
        <taxon>core chlorophytes</taxon>
        <taxon>Trebouxiophyceae</taxon>
        <taxon>Chlorellales</taxon>
        <taxon>Chlorellaceae</taxon>
        <taxon>Apatococcus</taxon>
    </lineage>
</organism>
<dbReference type="Proteomes" id="UP001438707">
    <property type="component" value="Unassembled WGS sequence"/>
</dbReference>
<dbReference type="AlphaFoldDB" id="A0AAW1RZH9"/>
<sequence>MAARETEVTTRIPNFTYLDSGAFGVGNWLVDAEGCLALSDLGRLQEGTWLGHRHKAPPIVILLYSPLNTFKVRCQKDMRMMPRLWAGPSMQLRLGPTSFPMMVCSKTDQSRIAARGSAGHAEMLENVYPGADPQDMKMVRIVLRQLIHEDPDKREGGVHGMTFAQLEQQLRDDCHWDDRRISRRLPHLSAAA</sequence>
<reference evidence="1 2" key="1">
    <citation type="journal article" date="2024" name="Nat. Commun.">
        <title>Phylogenomics reveals the evolutionary origins of lichenization in chlorophyte algae.</title>
        <authorList>
            <person name="Puginier C."/>
            <person name="Libourel C."/>
            <person name="Otte J."/>
            <person name="Skaloud P."/>
            <person name="Haon M."/>
            <person name="Grisel S."/>
            <person name="Petersen M."/>
            <person name="Berrin J.G."/>
            <person name="Delaux P.M."/>
            <person name="Dal Grande F."/>
            <person name="Keller J."/>
        </authorList>
    </citation>
    <scope>NUCLEOTIDE SEQUENCE [LARGE SCALE GENOMIC DNA]</scope>
    <source>
        <strain evidence="1 2">SAG 2145</strain>
    </source>
</reference>
<gene>
    <name evidence="1" type="ORF">WJX74_010804</name>
</gene>
<dbReference type="EMBL" id="JALJOS010000005">
    <property type="protein sequence ID" value="KAK9839164.1"/>
    <property type="molecule type" value="Genomic_DNA"/>
</dbReference>
<evidence type="ECO:0000313" key="1">
    <source>
        <dbReference type="EMBL" id="KAK9839164.1"/>
    </source>
</evidence>
<protein>
    <submittedName>
        <fullName evidence="1">Uncharacterized protein</fullName>
    </submittedName>
</protein>